<keyword evidence="1" id="KW-0540">Nuclease</keyword>
<evidence type="ECO:0000256" key="7">
    <source>
        <dbReference type="ARBA" id="ARBA00022918"/>
    </source>
</evidence>
<reference evidence="12 13" key="1">
    <citation type="submission" date="2023-02" db="EMBL/GenBank/DDBJ databases">
        <title>LHISI_Scaffold_Assembly.</title>
        <authorList>
            <person name="Stuart O.P."/>
            <person name="Cleave R."/>
            <person name="Magrath M.J.L."/>
            <person name="Mikheyev A.S."/>
        </authorList>
    </citation>
    <scope>NUCLEOTIDE SEQUENCE [LARGE SCALE GENOMIC DNA]</scope>
    <source>
        <strain evidence="12">Daus_M_001</strain>
        <tissue evidence="12">Leg muscle</tissue>
    </source>
</reference>
<keyword evidence="4" id="KW-0378">Hydrolase</keyword>
<dbReference type="PROSITE" id="PS50994">
    <property type="entry name" value="INTEGRASE"/>
    <property type="match status" value="1"/>
</dbReference>
<evidence type="ECO:0000256" key="8">
    <source>
        <dbReference type="ARBA" id="ARBA00022932"/>
    </source>
</evidence>
<dbReference type="InterPro" id="IPR001584">
    <property type="entry name" value="Integrase_cat-core"/>
</dbReference>
<keyword evidence="9" id="KW-0233">DNA recombination</keyword>
<dbReference type="InterPro" id="IPR012337">
    <property type="entry name" value="RNaseH-like_sf"/>
</dbReference>
<keyword evidence="3" id="KW-0255">Endonuclease</keyword>
<dbReference type="Proteomes" id="UP001159363">
    <property type="component" value="Chromosome 2"/>
</dbReference>
<dbReference type="InterPro" id="IPR036397">
    <property type="entry name" value="RNaseH_sf"/>
</dbReference>
<feature type="domain" description="Integrase catalytic" evidence="11">
    <location>
        <begin position="94"/>
        <end position="183"/>
    </location>
</feature>
<evidence type="ECO:0000256" key="2">
    <source>
        <dbReference type="ARBA" id="ARBA00022723"/>
    </source>
</evidence>
<protein>
    <recommendedName>
        <fullName evidence="11">Integrase catalytic domain-containing protein</fullName>
    </recommendedName>
</protein>
<dbReference type="EMBL" id="JARBHB010000002">
    <property type="protein sequence ID" value="KAJ8894221.1"/>
    <property type="molecule type" value="Genomic_DNA"/>
</dbReference>
<dbReference type="PANTHER" id="PTHR42648:SF11">
    <property type="entry name" value="TRANSPOSON TY4-P GAG-POL POLYPROTEIN"/>
    <property type="match status" value="1"/>
</dbReference>
<evidence type="ECO:0000256" key="10">
    <source>
        <dbReference type="SAM" id="SignalP"/>
    </source>
</evidence>
<feature type="chain" id="PRO_5046383538" description="Integrase catalytic domain-containing protein" evidence="10">
    <location>
        <begin position="20"/>
        <end position="224"/>
    </location>
</feature>
<evidence type="ECO:0000256" key="9">
    <source>
        <dbReference type="ARBA" id="ARBA00023172"/>
    </source>
</evidence>
<dbReference type="SUPFAM" id="SSF53098">
    <property type="entry name" value="Ribonuclease H-like"/>
    <property type="match status" value="1"/>
</dbReference>
<comment type="caution">
    <text evidence="12">The sequence shown here is derived from an EMBL/GenBank/DDBJ whole genome shotgun (WGS) entry which is preliminary data.</text>
</comment>
<evidence type="ECO:0000313" key="12">
    <source>
        <dbReference type="EMBL" id="KAJ8894221.1"/>
    </source>
</evidence>
<keyword evidence="8" id="KW-0808">Transferase</keyword>
<keyword evidence="13" id="KW-1185">Reference proteome</keyword>
<keyword evidence="8" id="KW-0239">DNA-directed DNA polymerase</keyword>
<keyword evidence="5" id="KW-0460">Magnesium</keyword>
<dbReference type="InterPro" id="IPR039537">
    <property type="entry name" value="Retrotran_Ty1/copia-like"/>
</dbReference>
<evidence type="ECO:0000256" key="1">
    <source>
        <dbReference type="ARBA" id="ARBA00022722"/>
    </source>
</evidence>
<feature type="signal peptide" evidence="10">
    <location>
        <begin position="1"/>
        <end position="19"/>
    </location>
</feature>
<keyword evidence="6" id="KW-0229">DNA integration</keyword>
<proteinExistence type="predicted"/>
<keyword evidence="2" id="KW-0479">Metal-binding</keyword>
<keyword evidence="10" id="KW-0732">Signal</keyword>
<dbReference type="Gene3D" id="3.30.420.10">
    <property type="entry name" value="Ribonuclease H-like superfamily/Ribonuclease H"/>
    <property type="match status" value="1"/>
</dbReference>
<evidence type="ECO:0000256" key="5">
    <source>
        <dbReference type="ARBA" id="ARBA00022842"/>
    </source>
</evidence>
<evidence type="ECO:0000259" key="11">
    <source>
        <dbReference type="PROSITE" id="PS50994"/>
    </source>
</evidence>
<keyword evidence="7" id="KW-0695">RNA-directed DNA polymerase</keyword>
<gene>
    <name evidence="12" type="ORF">PR048_006833</name>
</gene>
<organism evidence="12 13">
    <name type="scientific">Dryococelus australis</name>
    <dbReference type="NCBI Taxonomy" id="614101"/>
    <lineage>
        <taxon>Eukaryota</taxon>
        <taxon>Metazoa</taxon>
        <taxon>Ecdysozoa</taxon>
        <taxon>Arthropoda</taxon>
        <taxon>Hexapoda</taxon>
        <taxon>Insecta</taxon>
        <taxon>Pterygota</taxon>
        <taxon>Neoptera</taxon>
        <taxon>Polyneoptera</taxon>
        <taxon>Phasmatodea</taxon>
        <taxon>Verophasmatodea</taxon>
        <taxon>Anareolatae</taxon>
        <taxon>Phasmatidae</taxon>
        <taxon>Eurycanthinae</taxon>
        <taxon>Dryococelus</taxon>
    </lineage>
</organism>
<accession>A0ABQ9IC35</accession>
<evidence type="ECO:0000256" key="4">
    <source>
        <dbReference type="ARBA" id="ARBA00022801"/>
    </source>
</evidence>
<evidence type="ECO:0000256" key="6">
    <source>
        <dbReference type="ARBA" id="ARBA00022908"/>
    </source>
</evidence>
<dbReference type="PANTHER" id="PTHR42648">
    <property type="entry name" value="TRANSPOSASE, PUTATIVE-RELATED"/>
    <property type="match status" value="1"/>
</dbReference>
<keyword evidence="8" id="KW-0548">Nucleotidyltransferase</keyword>
<name>A0ABQ9IC35_9NEOP</name>
<sequence>MFCLVIIWNLIFCQLKILSHYFTVLFHNAEVKILNKNSEVVATGNMIGNLYMIKFQIDISTALLTSNEDFMYRRMCHSSLLSHFDVVYLLSYKSEVNEKFYEDEAKSKSIQIEYTIPRNPELNGLSEHFNRTLLDLVRCMLLYSKVKKKLWGEAVCATTYVLNRTPTRILKEGCPVDLWYGYCDSRKIRVFGTVAYAHIPKEDVKGKLDPRSKPLIMMGYTANG</sequence>
<evidence type="ECO:0000313" key="13">
    <source>
        <dbReference type="Proteomes" id="UP001159363"/>
    </source>
</evidence>
<evidence type="ECO:0000256" key="3">
    <source>
        <dbReference type="ARBA" id="ARBA00022759"/>
    </source>
</evidence>